<reference evidence="1 2" key="1">
    <citation type="submission" date="2024-01" db="EMBL/GenBank/DDBJ databases">
        <title>Draft genome sequences of nine bacterial species from freshwater ponds near Washington, DC.</title>
        <authorList>
            <person name="Pavloudi C."/>
            <person name="Oliver L."/>
            <person name="Slattery K."/>
            <person name="Lissner G."/>
            <person name="Saw J.H."/>
        </authorList>
    </citation>
    <scope>NUCLEOTIDE SEQUENCE [LARGE SCALE GENOMIC DNA]</scope>
    <source>
        <strain evidence="2">TB1-E2</strain>
    </source>
</reference>
<organism evidence="1 2">
    <name type="scientific">Janthinobacterium aestuarii</name>
    <dbReference type="NCBI Taxonomy" id="2985511"/>
    <lineage>
        <taxon>Bacteria</taxon>
        <taxon>Pseudomonadati</taxon>
        <taxon>Pseudomonadota</taxon>
        <taxon>Betaproteobacteria</taxon>
        <taxon>Burkholderiales</taxon>
        <taxon>Oxalobacteraceae</taxon>
        <taxon>Janthinobacterium</taxon>
    </lineage>
</organism>
<accession>A0ABZ2GRD5</accession>
<evidence type="ECO:0008006" key="3">
    <source>
        <dbReference type="Google" id="ProtNLM"/>
    </source>
</evidence>
<name>A0ABZ2GRD5_9BURK</name>
<dbReference type="RefSeq" id="WP_338680375.1">
    <property type="nucleotide sequence ID" value="NZ_CP142523.1"/>
</dbReference>
<sequence>MMEFHGREISLAELGAMAATSEFAINIIKKEWVSSYEEFVESVYDSIDKAFALLEKSPQSYFDDAIGEDKITEELANMLVMAGFDARQGQTQGGNVDLTVMGKKTTWSWIGEAKIFSTNTSLKEGLLQLTTRYRNASPLHAQAGILAYVKRANAVGCLQEWRTEVEGMVLPDLSLSECNRRGPLAFFTTHKHEATGLPIKIRHTAISLYHLPKDKSGRGAKKFAAAHSMEAAEKPAK</sequence>
<evidence type="ECO:0000313" key="1">
    <source>
        <dbReference type="EMBL" id="WWO46961.1"/>
    </source>
</evidence>
<proteinExistence type="predicted"/>
<dbReference type="Proteomes" id="UP001373909">
    <property type="component" value="Chromosome"/>
</dbReference>
<keyword evidence="2" id="KW-1185">Reference proteome</keyword>
<protein>
    <recommendedName>
        <fullName evidence="3">Restriction endonuclease</fullName>
    </recommendedName>
</protein>
<dbReference type="EMBL" id="CP142523">
    <property type="protein sequence ID" value="WWO46961.1"/>
    <property type="molecule type" value="Genomic_DNA"/>
</dbReference>
<gene>
    <name evidence="1" type="ORF">OPV09_02235</name>
</gene>
<evidence type="ECO:0000313" key="2">
    <source>
        <dbReference type="Proteomes" id="UP001373909"/>
    </source>
</evidence>